<dbReference type="AlphaFoldDB" id="A0A191T964"/>
<organism evidence="1">
    <name type="scientific">Escherichia coli</name>
    <dbReference type="NCBI Taxonomy" id="562"/>
    <lineage>
        <taxon>Bacteria</taxon>
        <taxon>Pseudomonadati</taxon>
        <taxon>Pseudomonadota</taxon>
        <taxon>Gammaproteobacteria</taxon>
        <taxon>Enterobacterales</taxon>
        <taxon>Enterobacteriaceae</taxon>
        <taxon>Escherichia</taxon>
    </lineage>
</organism>
<accession>A0A191T964</accession>
<keyword evidence="1" id="KW-0614">Plasmid</keyword>
<proteinExistence type="predicted"/>
<dbReference type="EMBL" id="KU963390">
    <property type="protein sequence ID" value="ANI75643.1"/>
    <property type="molecule type" value="Genomic_DNA"/>
</dbReference>
<dbReference type="RefSeq" id="WP_073535424.1">
    <property type="nucleotide sequence ID" value="NZ_BFMM01000465.1"/>
</dbReference>
<reference evidence="1" key="1">
    <citation type="submission" date="2016-03" db="EMBL/GenBank/DDBJ databases">
        <title>Resistome analysis of KPC-2-producing Escherichia coli ST224 strain isolated in Brazil using whole genome sequencing.</title>
        <authorList>
            <person name="Rossi I.G."/>
            <person name="Araujo B.F."/>
            <person name="Cerdeira L.T."/>
            <person name="Campos P.A."/>
            <person name="Royer S."/>
            <person name="Ferreira M.L."/>
            <person name="Batistao D.W.F."/>
            <person name="Souza T.A."/>
            <person name="Vancan S.I.S."/>
            <person name="Lincopan N."/>
            <person name="Gontijo-Filho P.P."/>
            <person name="Ribas R.M."/>
        </authorList>
    </citation>
    <scope>NUCLEOTIDE SEQUENCE</scope>
    <source>
        <strain evidence="1">ECO37</strain>
        <plasmid evidence="1">ECO37P2</plasmid>
    </source>
</reference>
<name>A0A191T964_ECOLX</name>
<sequence>MSKLTDNLDLADFGNTPQRGTKTLQAATEIGDKNELTVQEMDILIEADYYKKNGEFKSSNEILKIRLDEIFSVMGFVAEFSSRWKSIMEDETAKQDFINTYRKGVAGLIQREWFGKK</sequence>
<protein>
    <submittedName>
        <fullName evidence="1">Uncharacterized protein</fullName>
    </submittedName>
</protein>
<geneLocation type="plasmid" evidence="1">
    <name>ECO37P2</name>
</geneLocation>
<evidence type="ECO:0000313" key="1">
    <source>
        <dbReference type="EMBL" id="ANI75643.1"/>
    </source>
</evidence>